<dbReference type="PANTHER" id="PTHR10000">
    <property type="entry name" value="PHOSPHOSERINE PHOSPHATASE"/>
    <property type="match status" value="1"/>
</dbReference>
<gene>
    <name evidence="1" type="ORF">BRCON_1848</name>
</gene>
<dbReference type="AlphaFoldDB" id="A0A2Z4Y869"/>
<sequence>MRENTIRRPIRLLVFDIDGCLSRGSMHPFDLAVLQALRDANMQARTDPAVPAVTFCTGRPQPYVECLIQATAGYIPALCEGGTVLFDPVSHAVLTHASFGPREERLLALLRERVERELVDEHVMFEPGKVTHLTLLVTSPRSPQELLPAAMEIAAAFPNEFDVETTRICVHFLFKHLHKGTGVEWLSQHTGVAPEEMAGMGDARPDITFLEKMGIAGAPANAHEDVKAVADFVSAHEDAQGAIDFLNYVIAQNQRVLNDGVTEGSGREL</sequence>
<dbReference type="PANTHER" id="PTHR10000:SF8">
    <property type="entry name" value="HAD SUPERFAMILY HYDROLASE-LIKE, TYPE 3"/>
    <property type="match status" value="1"/>
</dbReference>
<organism evidence="1 2">
    <name type="scientific">Sumerlaea chitinivorans</name>
    <dbReference type="NCBI Taxonomy" id="2250252"/>
    <lineage>
        <taxon>Bacteria</taxon>
        <taxon>Candidatus Sumerlaeota</taxon>
        <taxon>Candidatus Sumerlaeia</taxon>
        <taxon>Candidatus Sumerlaeales</taxon>
        <taxon>Candidatus Sumerlaeaceae</taxon>
        <taxon>Candidatus Sumerlaea</taxon>
    </lineage>
</organism>
<evidence type="ECO:0000313" key="1">
    <source>
        <dbReference type="EMBL" id="AXA36625.1"/>
    </source>
</evidence>
<dbReference type="GO" id="GO:0016791">
    <property type="term" value="F:phosphatase activity"/>
    <property type="evidence" value="ECO:0007669"/>
    <property type="project" value="TreeGrafter"/>
</dbReference>
<dbReference type="Gene3D" id="3.40.50.1000">
    <property type="entry name" value="HAD superfamily/HAD-like"/>
    <property type="match status" value="1"/>
</dbReference>
<name>A0A2Z4Y869_SUMC1</name>
<dbReference type="Gene3D" id="3.90.1070.10">
    <property type="match status" value="1"/>
</dbReference>
<dbReference type="EMBL" id="CP030759">
    <property type="protein sequence ID" value="AXA36625.1"/>
    <property type="molecule type" value="Genomic_DNA"/>
</dbReference>
<proteinExistence type="predicted"/>
<reference evidence="1 2" key="1">
    <citation type="submission" date="2018-05" db="EMBL/GenBank/DDBJ databases">
        <title>A metagenomic window into the 2 km-deep terrestrial subsurface aquifer revealed taxonomically and functionally diverse microbial community comprising novel uncultured bacterial lineages.</title>
        <authorList>
            <person name="Kadnikov V.V."/>
            <person name="Mardanov A.V."/>
            <person name="Beletsky A.V."/>
            <person name="Banks D."/>
            <person name="Pimenov N.V."/>
            <person name="Frank Y.A."/>
            <person name="Karnachuk O.V."/>
            <person name="Ravin N.V."/>
        </authorList>
    </citation>
    <scope>NUCLEOTIDE SEQUENCE [LARGE SCALE GENOMIC DNA]</scope>
    <source>
        <strain evidence="1">BY</strain>
    </source>
</reference>
<dbReference type="SUPFAM" id="SSF56784">
    <property type="entry name" value="HAD-like"/>
    <property type="match status" value="1"/>
</dbReference>
<dbReference type="GO" id="GO:0005829">
    <property type="term" value="C:cytosol"/>
    <property type="evidence" value="ECO:0007669"/>
    <property type="project" value="TreeGrafter"/>
</dbReference>
<dbReference type="KEGG" id="schv:BRCON_1848"/>
<protein>
    <submittedName>
        <fullName evidence="1">Phosphoglycolate phosphatase</fullName>
    </submittedName>
</protein>
<dbReference type="InterPro" id="IPR023214">
    <property type="entry name" value="HAD_sf"/>
</dbReference>
<dbReference type="GO" id="GO:0000287">
    <property type="term" value="F:magnesium ion binding"/>
    <property type="evidence" value="ECO:0007669"/>
    <property type="project" value="TreeGrafter"/>
</dbReference>
<dbReference type="InterPro" id="IPR036412">
    <property type="entry name" value="HAD-like_sf"/>
</dbReference>
<dbReference type="Proteomes" id="UP000262583">
    <property type="component" value="Chromosome"/>
</dbReference>
<evidence type="ECO:0000313" key="2">
    <source>
        <dbReference type="Proteomes" id="UP000262583"/>
    </source>
</evidence>
<accession>A0A2Z4Y869</accession>
<dbReference type="Pfam" id="PF08282">
    <property type="entry name" value="Hydrolase_3"/>
    <property type="match status" value="1"/>
</dbReference>